<dbReference type="AlphaFoldDB" id="A0A640KR70"/>
<evidence type="ECO:0000313" key="2">
    <source>
        <dbReference type="EMBL" id="GET91781.1"/>
    </source>
</evidence>
<dbReference type="EMBL" id="BLBS01000050">
    <property type="protein sequence ID" value="GET91781.1"/>
    <property type="molecule type" value="Genomic_DNA"/>
</dbReference>
<evidence type="ECO:0000313" key="3">
    <source>
        <dbReference type="Proteomes" id="UP000419144"/>
    </source>
</evidence>
<name>A0A640KR70_LEITA</name>
<sequence>MPRGWHWLKRLAGTHSRVLFSCHLRPKQQLQGAHSFALAATVGFLCINASQLPASFDVFPVCRSTSPQFLLFFMHQLSTFNYVASELGHDEPVLHAVFATHRCLPPDPPEAYFKTTSPQAVTAASCRASRDDASVEADGHVENTIALAAEDMLAAPLEATLTVEQELAKLNKKLDAWKVQRLSDLRAPEGERASSRLAQMQAEMERRLMRRRIEEQDRTQRRMNALLNYLGPRIDEQLQRIAREQDSEKAPSSSTANVEKASEVKDSACAGKGADFAATQSPPCPGARILCDQQYFVARQEIALMERDARQALMRSMWDARRLAHLVEDEVSFRQSIESSEVVWRDRLLHSESHAPEEVDDA</sequence>
<accession>A0A640KR70</accession>
<protein>
    <submittedName>
        <fullName evidence="2">Uncharacterized protein</fullName>
    </submittedName>
</protein>
<evidence type="ECO:0000256" key="1">
    <source>
        <dbReference type="SAM" id="MobiDB-lite"/>
    </source>
</evidence>
<dbReference type="OrthoDB" id="264016at2759"/>
<dbReference type="VEuPathDB" id="TriTrypDB:LtaPh_3304800"/>
<comment type="caution">
    <text evidence="2">The sequence shown here is derived from an EMBL/GenBank/DDBJ whole genome shotgun (WGS) entry which is preliminary data.</text>
</comment>
<keyword evidence="3" id="KW-1185">Reference proteome</keyword>
<gene>
    <name evidence="2" type="ORF">LtaPh_3304800</name>
</gene>
<proteinExistence type="predicted"/>
<feature type="region of interest" description="Disordered" evidence="1">
    <location>
        <begin position="243"/>
        <end position="264"/>
    </location>
</feature>
<dbReference type="Proteomes" id="UP000419144">
    <property type="component" value="Unassembled WGS sequence"/>
</dbReference>
<organism evidence="2 3">
    <name type="scientific">Leishmania tarentolae</name>
    <name type="common">Sauroleishmania tarentolae</name>
    <dbReference type="NCBI Taxonomy" id="5689"/>
    <lineage>
        <taxon>Eukaryota</taxon>
        <taxon>Discoba</taxon>
        <taxon>Euglenozoa</taxon>
        <taxon>Kinetoplastea</taxon>
        <taxon>Metakinetoplastina</taxon>
        <taxon>Trypanosomatida</taxon>
        <taxon>Trypanosomatidae</taxon>
        <taxon>Leishmaniinae</taxon>
        <taxon>Leishmania</taxon>
        <taxon>lizard Leishmania</taxon>
    </lineage>
</organism>
<reference evidence="2" key="1">
    <citation type="submission" date="2019-11" db="EMBL/GenBank/DDBJ databases">
        <title>Leishmania tarentolae CDS.</title>
        <authorList>
            <person name="Goto Y."/>
            <person name="Yamagishi J."/>
        </authorList>
    </citation>
    <scope>NUCLEOTIDE SEQUENCE [LARGE SCALE GENOMIC DNA]</scope>
    <source>
        <strain evidence="2">Parrot Tar II</strain>
    </source>
</reference>